<organism evidence="1 2">
    <name type="scientific">Peronospora belbahrii</name>
    <dbReference type="NCBI Taxonomy" id="622444"/>
    <lineage>
        <taxon>Eukaryota</taxon>
        <taxon>Sar</taxon>
        <taxon>Stramenopiles</taxon>
        <taxon>Oomycota</taxon>
        <taxon>Peronosporomycetes</taxon>
        <taxon>Peronosporales</taxon>
        <taxon>Peronosporaceae</taxon>
        <taxon>Peronospora</taxon>
    </lineage>
</organism>
<dbReference type="EMBL" id="CAKLCB010000208">
    <property type="protein sequence ID" value="CAH0516815.1"/>
    <property type="molecule type" value="Genomic_DNA"/>
</dbReference>
<evidence type="ECO:0000313" key="2">
    <source>
        <dbReference type="Proteomes" id="UP001158986"/>
    </source>
</evidence>
<accession>A0ABN8CUP3</accession>
<evidence type="ECO:0000313" key="1">
    <source>
        <dbReference type="EMBL" id="CAH0516815.1"/>
    </source>
</evidence>
<protein>
    <submittedName>
        <fullName evidence="1">Uncharacterized protein</fullName>
    </submittedName>
</protein>
<gene>
    <name evidence="1" type="ORF">PBS001_LOCUS3454</name>
</gene>
<comment type="caution">
    <text evidence="1">The sequence shown here is derived from an EMBL/GenBank/DDBJ whole genome shotgun (WGS) entry which is preliminary data.</text>
</comment>
<keyword evidence="2" id="KW-1185">Reference proteome</keyword>
<proteinExistence type="predicted"/>
<dbReference type="Proteomes" id="UP001158986">
    <property type="component" value="Unassembled WGS sequence"/>
</dbReference>
<name>A0ABN8CUP3_9STRA</name>
<sequence>MEMTSSVMRFALATYFMKRGCDSYRLQASNVAWSSTTHEPIRVECDAIEIESSQEFSNIVSTHVLKLRQLLVDQRLQDWSRGVLELRDYVTTNGLVTSLMTLLFKLLERQEQDAVCIVQIIEHMCFEKKGEPSQVFDQFVELLFTALARSCVNKNVSVAIWILRAIHGIIHGLHQYHEQQYETITQHQLNLQDQSVITEMIHECLVESRNASKD</sequence>
<reference evidence="1 2" key="1">
    <citation type="submission" date="2021-11" db="EMBL/GenBank/DDBJ databases">
        <authorList>
            <person name="Islam A."/>
            <person name="Islam S."/>
            <person name="Flora M.S."/>
            <person name="Rahman M."/>
            <person name="Ziaur R.M."/>
            <person name="Epstein J.H."/>
            <person name="Hassan M."/>
            <person name="Klassen M."/>
            <person name="Woodard K."/>
            <person name="Webb A."/>
            <person name="Webby R.J."/>
            <person name="El Zowalaty M.E."/>
        </authorList>
    </citation>
    <scope>NUCLEOTIDE SEQUENCE [LARGE SCALE GENOMIC DNA]</scope>
    <source>
        <strain evidence="1">Pbs1</strain>
    </source>
</reference>